<dbReference type="AlphaFoldDB" id="A0A4Q9M4A2"/>
<accession>A0A4Q9M4A2</accession>
<reference evidence="1" key="1">
    <citation type="submission" date="2019-01" db="EMBL/GenBank/DDBJ databases">
        <title>Draft genome sequences of three monokaryotic isolates of the white-rot basidiomycete fungus Dichomitus squalens.</title>
        <authorList>
            <consortium name="DOE Joint Genome Institute"/>
            <person name="Lopez S.C."/>
            <person name="Andreopoulos B."/>
            <person name="Pangilinan J."/>
            <person name="Lipzen A."/>
            <person name="Riley R."/>
            <person name="Ahrendt S."/>
            <person name="Ng V."/>
            <person name="Barry K."/>
            <person name="Daum C."/>
            <person name="Grigoriev I.V."/>
            <person name="Hilden K.S."/>
            <person name="Makela M.R."/>
            <person name="de Vries R.P."/>
        </authorList>
    </citation>
    <scope>NUCLEOTIDE SEQUENCE [LARGE SCALE GENOMIC DNA]</scope>
    <source>
        <strain evidence="1">OM18370.1</strain>
    </source>
</reference>
<organism evidence="1">
    <name type="scientific">Dichomitus squalens</name>
    <dbReference type="NCBI Taxonomy" id="114155"/>
    <lineage>
        <taxon>Eukaryota</taxon>
        <taxon>Fungi</taxon>
        <taxon>Dikarya</taxon>
        <taxon>Basidiomycota</taxon>
        <taxon>Agaricomycotina</taxon>
        <taxon>Agaricomycetes</taxon>
        <taxon>Polyporales</taxon>
        <taxon>Polyporaceae</taxon>
        <taxon>Dichomitus</taxon>
    </lineage>
</organism>
<evidence type="ECO:0000313" key="1">
    <source>
        <dbReference type="EMBL" id="TBU21720.1"/>
    </source>
</evidence>
<dbReference type="OrthoDB" id="2799665at2759"/>
<feature type="non-terminal residue" evidence="1">
    <location>
        <position position="1"/>
    </location>
</feature>
<sequence length="104" mass="12183">EISFEEWEAIAIVTKWLRLYRDATVDMSVTKRPTVSEVDAVFRGLQEHLRECIRELPESTPRPLRDGLINAHYKLSDYSYLFEGSPFYTWASRMLSHHLSHGDL</sequence>
<proteinExistence type="predicted"/>
<protein>
    <submittedName>
        <fullName evidence="1">Uncharacterized protein</fullName>
    </submittedName>
</protein>
<name>A0A4Q9M4A2_9APHY</name>
<gene>
    <name evidence="1" type="ORF">BD311DRAFT_677708</name>
</gene>
<dbReference type="EMBL" id="ML143582">
    <property type="protein sequence ID" value="TBU21720.1"/>
    <property type="molecule type" value="Genomic_DNA"/>
</dbReference>
<dbReference type="Proteomes" id="UP000292957">
    <property type="component" value="Unassembled WGS sequence"/>
</dbReference>